<feature type="non-terminal residue" evidence="7">
    <location>
        <position position="247"/>
    </location>
</feature>
<comment type="subcellular location">
    <subcellularLocation>
        <location evidence="1">Cell membrane</location>
        <topology evidence="1">Multi-pass membrane protein</topology>
    </subcellularLocation>
</comment>
<protein>
    <submittedName>
        <fullName evidence="7">Uncharacterized protein</fullName>
    </submittedName>
</protein>
<dbReference type="PANTHER" id="PTHR30250:SF26">
    <property type="entry name" value="PSMA PROTEIN"/>
    <property type="match status" value="1"/>
</dbReference>
<feature type="transmembrane region" description="Helical" evidence="6">
    <location>
        <begin position="120"/>
        <end position="140"/>
    </location>
</feature>
<evidence type="ECO:0000256" key="1">
    <source>
        <dbReference type="ARBA" id="ARBA00004651"/>
    </source>
</evidence>
<dbReference type="Pfam" id="PF13440">
    <property type="entry name" value="Polysacc_synt_3"/>
    <property type="match status" value="1"/>
</dbReference>
<feature type="non-terminal residue" evidence="7">
    <location>
        <position position="1"/>
    </location>
</feature>
<name>X0X7U6_9ZZZZ</name>
<proteinExistence type="predicted"/>
<evidence type="ECO:0000256" key="2">
    <source>
        <dbReference type="ARBA" id="ARBA00022475"/>
    </source>
</evidence>
<reference evidence="7" key="1">
    <citation type="journal article" date="2014" name="Front. Microbiol.">
        <title>High frequency of phylogenetically diverse reductive dehalogenase-homologous genes in deep subseafloor sedimentary metagenomes.</title>
        <authorList>
            <person name="Kawai M."/>
            <person name="Futagami T."/>
            <person name="Toyoda A."/>
            <person name="Takaki Y."/>
            <person name="Nishi S."/>
            <person name="Hori S."/>
            <person name="Arai W."/>
            <person name="Tsubouchi T."/>
            <person name="Morono Y."/>
            <person name="Uchiyama I."/>
            <person name="Ito T."/>
            <person name="Fujiyama A."/>
            <person name="Inagaki F."/>
            <person name="Takami H."/>
        </authorList>
    </citation>
    <scope>NUCLEOTIDE SEQUENCE</scope>
    <source>
        <strain evidence="7">Expedition CK06-06</strain>
    </source>
</reference>
<evidence type="ECO:0000313" key="7">
    <source>
        <dbReference type="EMBL" id="GAG39120.1"/>
    </source>
</evidence>
<dbReference type="GO" id="GO:0005886">
    <property type="term" value="C:plasma membrane"/>
    <property type="evidence" value="ECO:0007669"/>
    <property type="project" value="UniProtKB-SubCell"/>
</dbReference>
<dbReference type="AlphaFoldDB" id="X0X7U6"/>
<keyword evidence="2" id="KW-1003">Cell membrane</keyword>
<evidence type="ECO:0000256" key="5">
    <source>
        <dbReference type="ARBA" id="ARBA00023136"/>
    </source>
</evidence>
<organism evidence="7">
    <name type="scientific">marine sediment metagenome</name>
    <dbReference type="NCBI Taxonomy" id="412755"/>
    <lineage>
        <taxon>unclassified sequences</taxon>
        <taxon>metagenomes</taxon>
        <taxon>ecological metagenomes</taxon>
    </lineage>
</organism>
<evidence type="ECO:0000256" key="3">
    <source>
        <dbReference type="ARBA" id="ARBA00022692"/>
    </source>
</evidence>
<feature type="transmembrane region" description="Helical" evidence="6">
    <location>
        <begin position="152"/>
        <end position="178"/>
    </location>
</feature>
<dbReference type="InterPro" id="IPR050833">
    <property type="entry name" value="Poly_Biosynth_Transport"/>
</dbReference>
<sequence length="247" mass="26804">VLAVFAVASVAIAHRLAPSLRVSPGAMRRGAMRKLYSFGWRAQIARLSNLIMFRTDALVVAVVFKFFGMVGLYDLGVRAANQVRQIPALVVSALVPAASDLDARAEHDRLRRLYVISSKYLAVLTVPFVLFVVGAAGPLMRTWMGEKRDLAMATWVLRIIAFGYLANLLPGAGVSVALGKGRSDVQMKAGLLGIFSNILLTVVLVYAMGFYGIPIATAVSMFVSWAWFSRAMRQVIGVGALELLRDS</sequence>
<evidence type="ECO:0000256" key="6">
    <source>
        <dbReference type="SAM" id="Phobius"/>
    </source>
</evidence>
<evidence type="ECO:0000256" key="4">
    <source>
        <dbReference type="ARBA" id="ARBA00022989"/>
    </source>
</evidence>
<keyword evidence="3 6" id="KW-0812">Transmembrane</keyword>
<comment type="caution">
    <text evidence="7">The sequence shown here is derived from an EMBL/GenBank/DDBJ whole genome shotgun (WGS) entry which is preliminary data.</text>
</comment>
<dbReference type="PANTHER" id="PTHR30250">
    <property type="entry name" value="PST FAMILY PREDICTED COLANIC ACID TRANSPORTER"/>
    <property type="match status" value="1"/>
</dbReference>
<accession>X0X7U6</accession>
<gene>
    <name evidence="7" type="ORF">S01H1_69326</name>
</gene>
<feature type="transmembrane region" description="Helical" evidence="6">
    <location>
        <begin position="57"/>
        <end position="75"/>
    </location>
</feature>
<keyword evidence="5 6" id="KW-0472">Membrane</keyword>
<feature type="transmembrane region" description="Helical" evidence="6">
    <location>
        <begin position="190"/>
        <end position="213"/>
    </location>
</feature>
<dbReference type="EMBL" id="BARS01046024">
    <property type="protein sequence ID" value="GAG39120.1"/>
    <property type="molecule type" value="Genomic_DNA"/>
</dbReference>
<keyword evidence="4 6" id="KW-1133">Transmembrane helix</keyword>